<keyword evidence="1" id="KW-0472">Membrane</keyword>
<dbReference type="EMBL" id="FNIX01000006">
    <property type="protein sequence ID" value="SDP24842.1"/>
    <property type="molecule type" value="Genomic_DNA"/>
</dbReference>
<evidence type="ECO:0000256" key="1">
    <source>
        <dbReference type="SAM" id="Phobius"/>
    </source>
</evidence>
<name>A0A1H0R5N3_9PSEU</name>
<proteinExistence type="predicted"/>
<feature type="transmembrane region" description="Helical" evidence="1">
    <location>
        <begin position="12"/>
        <end position="33"/>
    </location>
</feature>
<dbReference type="Proteomes" id="UP000199691">
    <property type="component" value="Unassembled WGS sequence"/>
</dbReference>
<sequence>MSSSRENPSSTLLLVGAWLWVGLPLAYGLYRLFLNAAKLFV</sequence>
<evidence type="ECO:0000313" key="2">
    <source>
        <dbReference type="EMBL" id="SDP24842.1"/>
    </source>
</evidence>
<gene>
    <name evidence="2" type="ORF">SAMN05421507_106173</name>
</gene>
<keyword evidence="1" id="KW-1133">Transmembrane helix</keyword>
<keyword evidence="1" id="KW-0812">Transmembrane</keyword>
<organism evidence="2 3">
    <name type="scientific">Lentzea jiangxiensis</name>
    <dbReference type="NCBI Taxonomy" id="641025"/>
    <lineage>
        <taxon>Bacteria</taxon>
        <taxon>Bacillati</taxon>
        <taxon>Actinomycetota</taxon>
        <taxon>Actinomycetes</taxon>
        <taxon>Pseudonocardiales</taxon>
        <taxon>Pseudonocardiaceae</taxon>
        <taxon>Lentzea</taxon>
    </lineage>
</organism>
<dbReference type="AlphaFoldDB" id="A0A1H0R5N3"/>
<evidence type="ECO:0000313" key="3">
    <source>
        <dbReference type="Proteomes" id="UP000199691"/>
    </source>
</evidence>
<keyword evidence="3" id="KW-1185">Reference proteome</keyword>
<accession>A0A1H0R5N3</accession>
<dbReference type="RefSeq" id="WP_281199556.1">
    <property type="nucleotide sequence ID" value="NZ_FNIX01000006.1"/>
</dbReference>
<reference evidence="3" key="1">
    <citation type="submission" date="2016-10" db="EMBL/GenBank/DDBJ databases">
        <authorList>
            <person name="Varghese N."/>
            <person name="Submissions S."/>
        </authorList>
    </citation>
    <scope>NUCLEOTIDE SEQUENCE [LARGE SCALE GENOMIC DNA]</scope>
    <source>
        <strain evidence="3">CGMCC 4.6609</strain>
    </source>
</reference>
<protein>
    <submittedName>
        <fullName evidence="2">Uncharacterized protein</fullName>
    </submittedName>
</protein>